<dbReference type="AlphaFoldDB" id="A0A512C0A6"/>
<dbReference type="PANTHER" id="PTHR43776:SF7">
    <property type="entry name" value="D,D-DIPEPTIDE TRANSPORT ATP-BINDING PROTEIN DDPF-RELATED"/>
    <property type="match status" value="1"/>
</dbReference>
<dbReference type="InterPro" id="IPR003593">
    <property type="entry name" value="AAA+_ATPase"/>
</dbReference>
<dbReference type="Proteomes" id="UP000321085">
    <property type="component" value="Unassembled WGS sequence"/>
</dbReference>
<evidence type="ECO:0000256" key="5">
    <source>
        <dbReference type="ARBA" id="ARBA00022840"/>
    </source>
</evidence>
<dbReference type="GO" id="GO:0005524">
    <property type="term" value="F:ATP binding"/>
    <property type="evidence" value="ECO:0007669"/>
    <property type="project" value="UniProtKB-KW"/>
</dbReference>
<comment type="caution">
    <text evidence="7">The sequence shown here is derived from an EMBL/GenBank/DDBJ whole genome shotgun (WGS) entry which is preliminary data.</text>
</comment>
<accession>A0A512C0A6</accession>
<dbReference type="SUPFAM" id="SSF52540">
    <property type="entry name" value="P-loop containing nucleoside triphosphate hydrolases"/>
    <property type="match status" value="1"/>
</dbReference>
<keyword evidence="4" id="KW-0547">Nucleotide-binding</keyword>
<dbReference type="FunFam" id="3.40.50.300:FF:000016">
    <property type="entry name" value="Oligopeptide ABC transporter ATP-binding component"/>
    <property type="match status" value="1"/>
</dbReference>
<dbReference type="GO" id="GO:0055085">
    <property type="term" value="P:transmembrane transport"/>
    <property type="evidence" value="ECO:0007669"/>
    <property type="project" value="UniProtKB-ARBA"/>
</dbReference>
<dbReference type="InterPro" id="IPR050319">
    <property type="entry name" value="ABC_transp_ATP-bind"/>
</dbReference>
<dbReference type="InterPro" id="IPR013563">
    <property type="entry name" value="Oligopep_ABC_C"/>
</dbReference>
<dbReference type="Gene3D" id="3.40.50.300">
    <property type="entry name" value="P-loop containing nucleotide triphosphate hydrolases"/>
    <property type="match status" value="1"/>
</dbReference>
<evidence type="ECO:0000256" key="4">
    <source>
        <dbReference type="ARBA" id="ARBA00022741"/>
    </source>
</evidence>
<evidence type="ECO:0000256" key="3">
    <source>
        <dbReference type="ARBA" id="ARBA00022448"/>
    </source>
</evidence>
<keyword evidence="8" id="KW-1185">Reference proteome</keyword>
<dbReference type="GO" id="GO:0005886">
    <property type="term" value="C:plasma membrane"/>
    <property type="evidence" value="ECO:0007669"/>
    <property type="project" value="UniProtKB-SubCell"/>
</dbReference>
<dbReference type="GO" id="GO:0015833">
    <property type="term" value="P:peptide transport"/>
    <property type="evidence" value="ECO:0007669"/>
    <property type="project" value="InterPro"/>
</dbReference>
<protein>
    <submittedName>
        <fullName evidence="7">ABC transporter ATP-binding protein</fullName>
    </submittedName>
</protein>
<evidence type="ECO:0000256" key="2">
    <source>
        <dbReference type="ARBA" id="ARBA00005417"/>
    </source>
</evidence>
<dbReference type="PANTHER" id="PTHR43776">
    <property type="entry name" value="TRANSPORT ATP-BINDING PROTEIN"/>
    <property type="match status" value="1"/>
</dbReference>
<comment type="similarity">
    <text evidence="2">Belongs to the ABC transporter superfamily.</text>
</comment>
<reference evidence="7 8" key="1">
    <citation type="submission" date="2019-07" db="EMBL/GenBank/DDBJ databases">
        <title>Whole genome shotgun sequence of Microvirga aerophila NBRC 106136.</title>
        <authorList>
            <person name="Hosoyama A."/>
            <person name="Uohara A."/>
            <person name="Ohji S."/>
            <person name="Ichikawa N."/>
        </authorList>
    </citation>
    <scope>NUCLEOTIDE SEQUENCE [LARGE SCALE GENOMIC DNA]</scope>
    <source>
        <strain evidence="7 8">NBRC 106136</strain>
    </source>
</reference>
<dbReference type="NCBIfam" id="TIGR01727">
    <property type="entry name" value="oligo_HPY"/>
    <property type="match status" value="1"/>
</dbReference>
<dbReference type="InterPro" id="IPR017871">
    <property type="entry name" value="ABC_transporter-like_CS"/>
</dbReference>
<gene>
    <name evidence="7" type="ORF">MAE02_53400</name>
</gene>
<keyword evidence="3" id="KW-0813">Transport</keyword>
<dbReference type="EMBL" id="BJYU01000116">
    <property type="protein sequence ID" value="GEO17644.1"/>
    <property type="molecule type" value="Genomic_DNA"/>
</dbReference>
<dbReference type="InterPro" id="IPR003439">
    <property type="entry name" value="ABC_transporter-like_ATP-bd"/>
</dbReference>
<organism evidence="7 8">
    <name type="scientific">Microvirga aerophila</name>
    <dbReference type="NCBI Taxonomy" id="670291"/>
    <lineage>
        <taxon>Bacteria</taxon>
        <taxon>Pseudomonadati</taxon>
        <taxon>Pseudomonadota</taxon>
        <taxon>Alphaproteobacteria</taxon>
        <taxon>Hyphomicrobiales</taxon>
        <taxon>Methylobacteriaceae</taxon>
        <taxon>Microvirga</taxon>
    </lineage>
</organism>
<comment type="subcellular location">
    <subcellularLocation>
        <location evidence="1">Cell inner membrane</location>
        <topology evidence="1">Peripheral membrane protein</topology>
    </subcellularLocation>
</comment>
<feature type="domain" description="ABC transporter" evidence="6">
    <location>
        <begin position="13"/>
        <end position="256"/>
    </location>
</feature>
<dbReference type="CDD" id="cd03257">
    <property type="entry name" value="ABC_NikE_OppD_transporters"/>
    <property type="match status" value="1"/>
</dbReference>
<evidence type="ECO:0000313" key="8">
    <source>
        <dbReference type="Proteomes" id="UP000321085"/>
    </source>
</evidence>
<keyword evidence="5 7" id="KW-0067">ATP-binding</keyword>
<dbReference type="OrthoDB" id="7328866at2"/>
<sequence>MTNASEPNDGALLSVRNLEKQFPTSSGTVRALSDVSFDVRRGCILGIVGESGSGKTTAGRCILRLIEPSGGEAIFDGVDLFKLSEKELRAYRRRLQIIFQDPYSSLNPRMRVGDIIGEAIDTHRLARGAAREERIAQLLGRVGLRPEHARRYPHEFSGGQRQRIGIARALAVEPELIIADEPVSALDVSVQAQVLNLMQELQQQLGLTMVFISHDLSVVEYLCDDIVVLYLGRIMEMGPAQEVYANPRHPYTQVLLSAVPVADPRAKRDRIILKGDIPSPLNPPSGCVFRTRCPYAVQACAEIVPPREDVSRDHSVACIRQAELAGQREFENQENLL</sequence>
<proteinExistence type="inferred from homology"/>
<evidence type="ECO:0000259" key="6">
    <source>
        <dbReference type="PROSITE" id="PS50893"/>
    </source>
</evidence>
<evidence type="ECO:0000256" key="1">
    <source>
        <dbReference type="ARBA" id="ARBA00004417"/>
    </source>
</evidence>
<dbReference type="PROSITE" id="PS50893">
    <property type="entry name" value="ABC_TRANSPORTER_2"/>
    <property type="match status" value="1"/>
</dbReference>
<name>A0A512C0A6_9HYPH</name>
<evidence type="ECO:0000313" key="7">
    <source>
        <dbReference type="EMBL" id="GEO17644.1"/>
    </source>
</evidence>
<dbReference type="RefSeq" id="WP_114184960.1">
    <property type="nucleotide sequence ID" value="NZ_BJYU01000116.1"/>
</dbReference>
<dbReference type="InterPro" id="IPR027417">
    <property type="entry name" value="P-loop_NTPase"/>
</dbReference>
<dbReference type="PROSITE" id="PS00211">
    <property type="entry name" value="ABC_TRANSPORTER_1"/>
    <property type="match status" value="1"/>
</dbReference>
<dbReference type="Pfam" id="PF08352">
    <property type="entry name" value="oligo_HPY"/>
    <property type="match status" value="1"/>
</dbReference>
<dbReference type="Pfam" id="PF00005">
    <property type="entry name" value="ABC_tran"/>
    <property type="match status" value="1"/>
</dbReference>
<dbReference type="GO" id="GO:0016887">
    <property type="term" value="F:ATP hydrolysis activity"/>
    <property type="evidence" value="ECO:0007669"/>
    <property type="project" value="InterPro"/>
</dbReference>
<dbReference type="SMART" id="SM00382">
    <property type="entry name" value="AAA"/>
    <property type="match status" value="1"/>
</dbReference>